<evidence type="ECO:0000313" key="3">
    <source>
        <dbReference type="EMBL" id="XAO13358.1"/>
    </source>
</evidence>
<dbReference type="SUPFAM" id="SSF57850">
    <property type="entry name" value="RING/U-box"/>
    <property type="match status" value="1"/>
</dbReference>
<evidence type="ECO:0000256" key="1">
    <source>
        <dbReference type="PROSITE-ProRule" id="PRU00175"/>
    </source>
</evidence>
<feature type="domain" description="RING-type" evidence="2">
    <location>
        <begin position="3"/>
        <end position="43"/>
    </location>
</feature>
<organism evidence="3">
    <name type="scientific">Mantoniella tinhauana virus 1</name>
    <dbReference type="NCBI Taxonomy" id="3111543"/>
    <lineage>
        <taxon>Viruses</taxon>
    </lineage>
</organism>
<keyword evidence="1" id="KW-0479">Metal-binding</keyword>
<proteinExistence type="predicted"/>
<dbReference type="InterPro" id="IPR013083">
    <property type="entry name" value="Znf_RING/FYVE/PHD"/>
</dbReference>
<dbReference type="Pfam" id="PF13639">
    <property type="entry name" value="zf-RING_2"/>
    <property type="match status" value="1"/>
</dbReference>
<keyword evidence="1" id="KW-0862">Zinc</keyword>
<sequence length="155" mass="18567">MECPMCYDSQPNVHMSCGHTACLECLEKWYRKTLSAPSCPMCRAGMCFKGYMKLRKKWESDMRDEIYENVMEEVMEQVECDVLDVCLMIIQQRYVYTIKKWPEIKRDLLNVVMRLVCVDVDVLMGVDRRLFWEPRTFEKFLFTSKRGPQYNKMLL</sequence>
<dbReference type="InterPro" id="IPR001841">
    <property type="entry name" value="Znf_RING"/>
</dbReference>
<keyword evidence="1" id="KW-0863">Zinc-finger</keyword>
<reference evidence="3" key="1">
    <citation type="submission" date="2024-01" db="EMBL/GenBank/DDBJ databases">
        <title>Genomic and biogeographic characterisation of Mantoniella tinhauana virus 1, the first discovered Mantoniella-infecting prasinovirus.</title>
        <authorList>
            <person name="Rey Redondo E."/>
            <person name="Yung C.C.M."/>
        </authorList>
    </citation>
    <scope>NUCLEOTIDE SEQUENCE</scope>
    <source>
        <strain evidence="3">Lau Fau Shan</strain>
    </source>
</reference>
<accession>A0AB38ZLY2</accession>
<dbReference type="PROSITE" id="PS50089">
    <property type="entry name" value="ZF_RING_2"/>
    <property type="match status" value="1"/>
</dbReference>
<name>A0AB38ZLY2_9VIRU</name>
<dbReference type="GO" id="GO:0008270">
    <property type="term" value="F:zinc ion binding"/>
    <property type="evidence" value="ECO:0007669"/>
    <property type="project" value="UniProtKB-KW"/>
</dbReference>
<dbReference type="SMART" id="SM00184">
    <property type="entry name" value="RING"/>
    <property type="match status" value="1"/>
</dbReference>
<protein>
    <recommendedName>
        <fullName evidence="2">RING-type domain-containing protein</fullName>
    </recommendedName>
</protein>
<evidence type="ECO:0000259" key="2">
    <source>
        <dbReference type="PROSITE" id="PS50089"/>
    </source>
</evidence>
<dbReference type="Gene3D" id="3.30.40.10">
    <property type="entry name" value="Zinc/RING finger domain, C3HC4 (zinc finger)"/>
    <property type="match status" value="1"/>
</dbReference>
<dbReference type="EMBL" id="PP130629">
    <property type="protein sequence ID" value="XAO13358.1"/>
    <property type="molecule type" value="Genomic_DNA"/>
</dbReference>